<dbReference type="OMA" id="FFTFKFP"/>
<dbReference type="EMBL" id="CH981529">
    <property type="protein sequence ID" value="EDK46067.1"/>
    <property type="molecule type" value="Genomic_DNA"/>
</dbReference>
<dbReference type="PANTHER" id="PTHR31904:SF1">
    <property type="entry name" value="BYPASS OF STOP CODON PROTEIN 5-RELATED"/>
    <property type="match status" value="1"/>
</dbReference>
<dbReference type="AlphaFoldDB" id="A5E3Q9"/>
<feature type="compositionally biased region" description="Acidic residues" evidence="1">
    <location>
        <begin position="593"/>
        <end position="623"/>
    </location>
</feature>
<feature type="compositionally biased region" description="Low complexity" evidence="1">
    <location>
        <begin position="561"/>
        <end position="592"/>
    </location>
</feature>
<evidence type="ECO:0008006" key="6">
    <source>
        <dbReference type="Google" id="ProtNLM"/>
    </source>
</evidence>
<feature type="compositionally biased region" description="Basic residues" evidence="1">
    <location>
        <begin position="542"/>
        <end position="555"/>
    </location>
</feature>
<evidence type="ECO:0000313" key="4">
    <source>
        <dbReference type="EMBL" id="EDK46067.1"/>
    </source>
</evidence>
<dbReference type="InterPro" id="IPR007519">
    <property type="entry name" value="Bul1_N"/>
</dbReference>
<dbReference type="InterPro" id="IPR022794">
    <property type="entry name" value="Bul1_C"/>
</dbReference>
<dbReference type="eggNOG" id="ENOG502QSAC">
    <property type="taxonomic scope" value="Eukaryota"/>
</dbReference>
<name>A5E3Q9_LODEL</name>
<protein>
    <recommendedName>
        <fullName evidence="6">Bul1 N-terminal domain-containing protein</fullName>
    </recommendedName>
</protein>
<gene>
    <name evidence="4" type="ORF">LELG_04247</name>
</gene>
<organism evidence="4 5">
    <name type="scientific">Lodderomyces elongisporus (strain ATCC 11503 / CBS 2605 / JCM 1781 / NBRC 1676 / NRRL YB-4239)</name>
    <name type="common">Yeast</name>
    <name type="synonym">Saccharomyces elongisporus</name>
    <dbReference type="NCBI Taxonomy" id="379508"/>
    <lineage>
        <taxon>Eukaryota</taxon>
        <taxon>Fungi</taxon>
        <taxon>Dikarya</taxon>
        <taxon>Ascomycota</taxon>
        <taxon>Saccharomycotina</taxon>
        <taxon>Pichiomycetes</taxon>
        <taxon>Debaryomycetaceae</taxon>
        <taxon>Candida/Lodderomyces clade</taxon>
        <taxon>Lodderomyces</taxon>
    </lineage>
</organism>
<dbReference type="GeneID" id="5231738"/>
<dbReference type="Pfam" id="PF04426">
    <property type="entry name" value="Bul1_C"/>
    <property type="match status" value="1"/>
</dbReference>
<dbReference type="KEGG" id="lel:PVL30_003974"/>
<evidence type="ECO:0000259" key="2">
    <source>
        <dbReference type="Pfam" id="PF04425"/>
    </source>
</evidence>
<accession>A5E3Q9</accession>
<proteinExistence type="predicted"/>
<dbReference type="InterPro" id="IPR039634">
    <property type="entry name" value="Bul1-like"/>
</dbReference>
<reference evidence="4 5" key="1">
    <citation type="journal article" date="2009" name="Nature">
        <title>Evolution of pathogenicity and sexual reproduction in eight Candida genomes.</title>
        <authorList>
            <person name="Butler G."/>
            <person name="Rasmussen M.D."/>
            <person name="Lin M.F."/>
            <person name="Santos M.A."/>
            <person name="Sakthikumar S."/>
            <person name="Munro C.A."/>
            <person name="Rheinbay E."/>
            <person name="Grabherr M."/>
            <person name="Forche A."/>
            <person name="Reedy J.L."/>
            <person name="Agrafioti I."/>
            <person name="Arnaud M.B."/>
            <person name="Bates S."/>
            <person name="Brown A.J."/>
            <person name="Brunke S."/>
            <person name="Costanzo M.C."/>
            <person name="Fitzpatrick D.A."/>
            <person name="de Groot P.W."/>
            <person name="Harris D."/>
            <person name="Hoyer L.L."/>
            <person name="Hube B."/>
            <person name="Klis F.M."/>
            <person name="Kodira C."/>
            <person name="Lennard N."/>
            <person name="Logue M.E."/>
            <person name="Martin R."/>
            <person name="Neiman A.M."/>
            <person name="Nikolaou E."/>
            <person name="Quail M.A."/>
            <person name="Quinn J."/>
            <person name="Santos M.C."/>
            <person name="Schmitzberger F.F."/>
            <person name="Sherlock G."/>
            <person name="Shah P."/>
            <person name="Silverstein K.A."/>
            <person name="Skrzypek M.S."/>
            <person name="Soll D."/>
            <person name="Staggs R."/>
            <person name="Stansfield I."/>
            <person name="Stumpf M.P."/>
            <person name="Sudbery P.E."/>
            <person name="Srikantha T."/>
            <person name="Zeng Q."/>
            <person name="Berman J."/>
            <person name="Berriman M."/>
            <person name="Heitman J."/>
            <person name="Gow N.A."/>
            <person name="Lorenz M.C."/>
            <person name="Birren B.W."/>
            <person name="Kellis M."/>
            <person name="Cuomo C.A."/>
        </authorList>
    </citation>
    <scope>NUCLEOTIDE SEQUENCE [LARGE SCALE GENOMIC DNA]</scope>
    <source>
        <strain evidence="5">ATCC 11503 / BCRC 21390 / CBS 2605 / JCM 1781 / NBRC 1676 / NRRL YB-4239</strain>
    </source>
</reference>
<dbReference type="HOGENOM" id="CLU_006028_0_0_1"/>
<dbReference type="FunCoup" id="A5E3Q9">
    <property type="interactions" value="400"/>
</dbReference>
<dbReference type="Pfam" id="PF04425">
    <property type="entry name" value="Bul1_N"/>
    <property type="match status" value="1"/>
</dbReference>
<feature type="domain" description="Bul1 N-terminal" evidence="2">
    <location>
        <begin position="67"/>
        <end position="532"/>
    </location>
</feature>
<feature type="region of interest" description="Disordered" evidence="1">
    <location>
        <begin position="111"/>
        <end position="131"/>
    </location>
</feature>
<dbReference type="InParanoid" id="A5E3Q9"/>
<keyword evidence="5" id="KW-1185">Reference proteome</keyword>
<dbReference type="Proteomes" id="UP000001996">
    <property type="component" value="Unassembled WGS sequence"/>
</dbReference>
<evidence type="ECO:0000313" key="5">
    <source>
        <dbReference type="Proteomes" id="UP000001996"/>
    </source>
</evidence>
<feature type="compositionally biased region" description="Polar residues" evidence="1">
    <location>
        <begin position="17"/>
        <end position="43"/>
    </location>
</feature>
<feature type="region of interest" description="Disordered" evidence="1">
    <location>
        <begin position="526"/>
        <end position="626"/>
    </location>
</feature>
<dbReference type="STRING" id="379508.A5E3Q9"/>
<dbReference type="PANTHER" id="PTHR31904">
    <property type="entry name" value="BYPASS OF STOP CODON PROTEIN 5-RELATED"/>
    <property type="match status" value="1"/>
</dbReference>
<dbReference type="OrthoDB" id="2283785at2759"/>
<evidence type="ECO:0000259" key="3">
    <source>
        <dbReference type="Pfam" id="PF04426"/>
    </source>
</evidence>
<evidence type="ECO:0000256" key="1">
    <source>
        <dbReference type="SAM" id="MobiDB-lite"/>
    </source>
</evidence>
<sequence length="886" mass="100921">MSNSPRIPRSTDLPPSYETSVSGNTSRVASPSPTRANGNSRSAKNVPYQPSREQQQQINILTNARNNSSATNIVATTSSNTQTEYFDILPSFEMFQSILKRDDQQFQEDLTTVPPRYGDTAHSRSSRPTSPRLHAQLSIDQNLLQVSRRLEDTLQMERDRQQEQMHEHAMVFVDETGLMPVTSTADANSQVHNENLAITSDSYGHSPLDNIDRLQKATKSPFDIQIFVTKDVPRPNQENELETKLKEYTNGDHVNGYVIVTNTSSKPVKFGLFTVSLEGTIKSLERSANPLQQRYRKILMKKILKMYDLCAGYSYGYVPSSAGIEFVPFTEDSYDGCEIGLPDDRILQPHRKYKKFFTFRFPQRLLDNDCPDAIFLHLLPPPSVGVDKTSFYNRGEGIVINKALGYGSLNLRGTPILTKDYSFEDMSVSYAVEAKIIDNVRTKDAVSHDEINDAKRQDYVISKSAQYYLRFIPEQIPFQGISNARKFLEQYQDDQTWMSIREQNNRLEKDIEKKLTGNVSVEEMKMKNFRISGSHNPLRDVKTKKRQRQRGRGRGRGTSGGFNVDDNGTNVNKNNSNHNYNNNNNNNHGNNCEGEELGGDDGEGEEGVLDEYEDNNSESDIDDGSYISTNHPIEIYGKKKKMMMSSLVKIGELTMRVKVPNGVLAYSAPRLLMKYNEVSMERVYNQHTEEVLKHIDAQLTFEGNSRPQIVSIETNIVIWSYSTDYPIPFDIAYDFFYKNHDGTVPLADPVVTTTKNLQFLKDQVAHYIEFVKDSGIELDKESYIYLKSAQKLRVKKDIIRDYFKPTSISDDKWDVHKLNNIRWTQRLKIPLVVENQRNENLLPTFQSCLTGRLYCLQIAVKFKGASQEANEFAHNVVSVDVPILVG</sequence>
<dbReference type="VEuPathDB" id="FungiDB:LELG_04247"/>
<feature type="region of interest" description="Disordered" evidence="1">
    <location>
        <begin position="1"/>
        <end position="55"/>
    </location>
</feature>
<feature type="domain" description="Bul1 C-terminal" evidence="3">
    <location>
        <begin position="812"/>
        <end position="868"/>
    </location>
</feature>